<keyword evidence="2" id="KW-1185">Reference proteome</keyword>
<accession>A0ACC0APX4</accession>
<dbReference type="Proteomes" id="UP001060085">
    <property type="component" value="Linkage Group LG05"/>
</dbReference>
<proteinExistence type="predicted"/>
<gene>
    <name evidence="1" type="ORF">M9H77_21952</name>
</gene>
<protein>
    <submittedName>
        <fullName evidence="1">Uncharacterized protein</fullName>
    </submittedName>
</protein>
<reference evidence="2" key="1">
    <citation type="journal article" date="2023" name="Nat. Plants">
        <title>Single-cell RNA sequencing provides a high-resolution roadmap for understanding the multicellular compartmentation of specialized metabolism.</title>
        <authorList>
            <person name="Sun S."/>
            <person name="Shen X."/>
            <person name="Li Y."/>
            <person name="Li Y."/>
            <person name="Wang S."/>
            <person name="Li R."/>
            <person name="Zhang H."/>
            <person name="Shen G."/>
            <person name="Guo B."/>
            <person name="Wei J."/>
            <person name="Xu J."/>
            <person name="St-Pierre B."/>
            <person name="Chen S."/>
            <person name="Sun C."/>
        </authorList>
    </citation>
    <scope>NUCLEOTIDE SEQUENCE [LARGE SCALE GENOMIC DNA]</scope>
</reference>
<organism evidence="1 2">
    <name type="scientific">Catharanthus roseus</name>
    <name type="common">Madagascar periwinkle</name>
    <name type="synonym">Vinca rosea</name>
    <dbReference type="NCBI Taxonomy" id="4058"/>
    <lineage>
        <taxon>Eukaryota</taxon>
        <taxon>Viridiplantae</taxon>
        <taxon>Streptophyta</taxon>
        <taxon>Embryophyta</taxon>
        <taxon>Tracheophyta</taxon>
        <taxon>Spermatophyta</taxon>
        <taxon>Magnoliopsida</taxon>
        <taxon>eudicotyledons</taxon>
        <taxon>Gunneridae</taxon>
        <taxon>Pentapetalae</taxon>
        <taxon>asterids</taxon>
        <taxon>lamiids</taxon>
        <taxon>Gentianales</taxon>
        <taxon>Apocynaceae</taxon>
        <taxon>Rauvolfioideae</taxon>
        <taxon>Vinceae</taxon>
        <taxon>Catharanthinae</taxon>
        <taxon>Catharanthus</taxon>
    </lineage>
</organism>
<name>A0ACC0APX4_CATRO</name>
<dbReference type="EMBL" id="CM044705">
    <property type="protein sequence ID" value="KAI5662629.1"/>
    <property type="molecule type" value="Genomic_DNA"/>
</dbReference>
<sequence>MTVRHSKASQREGIYPRPNIDFKCLFCDFVGMSSANPHETLFVLFGSLWPFAQGRSNLSMGEFDMSISTLLNIVVFIGFRVPSDENILKTGRNEGFWSEKRRHWGRRTKSKIRRSNLGATPEFLQVIRRRA</sequence>
<evidence type="ECO:0000313" key="1">
    <source>
        <dbReference type="EMBL" id="KAI5662629.1"/>
    </source>
</evidence>
<comment type="caution">
    <text evidence="1">The sequence shown here is derived from an EMBL/GenBank/DDBJ whole genome shotgun (WGS) entry which is preliminary data.</text>
</comment>
<evidence type="ECO:0000313" key="2">
    <source>
        <dbReference type="Proteomes" id="UP001060085"/>
    </source>
</evidence>